<comment type="caution">
    <text evidence="1">The sequence shown here is derived from an EMBL/GenBank/DDBJ whole genome shotgun (WGS) entry which is preliminary data.</text>
</comment>
<protein>
    <submittedName>
        <fullName evidence="1">Uncharacterized protein</fullName>
    </submittedName>
</protein>
<gene>
    <name evidence="1" type="ORF">D0865_09614</name>
</gene>
<evidence type="ECO:0000313" key="2">
    <source>
        <dbReference type="Proteomes" id="UP000270230"/>
    </source>
</evidence>
<dbReference type="AlphaFoldDB" id="A0A3M7C1N6"/>
<evidence type="ECO:0000313" key="1">
    <source>
        <dbReference type="EMBL" id="RMY45919.1"/>
    </source>
</evidence>
<accession>A0A3M7C1N6</accession>
<dbReference type="EMBL" id="QWIN01000889">
    <property type="protein sequence ID" value="RMY45919.1"/>
    <property type="molecule type" value="Genomic_DNA"/>
</dbReference>
<sequence length="63" mass="6790">MEGTSDGFSQVDLTQADISSMILKRYCAEMTDATPAYTETTITCADAVKSAGLPRRRDPESNA</sequence>
<organism evidence="1 2">
    <name type="scientific">Hortaea werneckii</name>
    <name type="common">Black yeast</name>
    <name type="synonym">Cladosporium werneckii</name>
    <dbReference type="NCBI Taxonomy" id="91943"/>
    <lineage>
        <taxon>Eukaryota</taxon>
        <taxon>Fungi</taxon>
        <taxon>Dikarya</taxon>
        <taxon>Ascomycota</taxon>
        <taxon>Pezizomycotina</taxon>
        <taxon>Dothideomycetes</taxon>
        <taxon>Dothideomycetidae</taxon>
        <taxon>Mycosphaerellales</taxon>
        <taxon>Teratosphaeriaceae</taxon>
        <taxon>Hortaea</taxon>
    </lineage>
</organism>
<dbReference type="Proteomes" id="UP000270230">
    <property type="component" value="Unassembled WGS sequence"/>
</dbReference>
<proteinExistence type="predicted"/>
<name>A0A3M7C1N6_HORWE</name>
<reference evidence="1 2" key="1">
    <citation type="journal article" date="2018" name="BMC Genomics">
        <title>Genomic evidence for intraspecific hybridization in a clonal and extremely halotolerant yeast.</title>
        <authorList>
            <person name="Gostincar C."/>
            <person name="Stajich J.E."/>
            <person name="Zupancic J."/>
            <person name="Zalar P."/>
            <person name="Gunde-Cimerman N."/>
        </authorList>
    </citation>
    <scope>NUCLEOTIDE SEQUENCE [LARGE SCALE GENOMIC DNA]</scope>
    <source>
        <strain evidence="1 2">EXF-151</strain>
    </source>
</reference>